<dbReference type="Gene3D" id="1.10.238.10">
    <property type="entry name" value="EF-hand"/>
    <property type="match status" value="1"/>
</dbReference>
<protein>
    <submittedName>
        <fullName evidence="5">EF-hand domain-containing protein</fullName>
    </submittedName>
</protein>
<keyword evidence="2" id="KW-0732">Signal</keyword>
<dbReference type="Pfam" id="PF13202">
    <property type="entry name" value="EF-hand_5"/>
    <property type="match status" value="2"/>
</dbReference>
<name>A0A7E4V4I2_PANRE</name>
<reference evidence="5" key="2">
    <citation type="submission" date="2020-10" db="UniProtKB">
        <authorList>
            <consortium name="WormBaseParasite"/>
        </authorList>
    </citation>
    <scope>IDENTIFICATION</scope>
</reference>
<evidence type="ECO:0000313" key="4">
    <source>
        <dbReference type="Proteomes" id="UP000492821"/>
    </source>
</evidence>
<feature type="signal peptide" evidence="2">
    <location>
        <begin position="1"/>
        <end position="19"/>
    </location>
</feature>
<dbReference type="PROSITE" id="PS50222">
    <property type="entry name" value="EF_HAND_2"/>
    <property type="match status" value="1"/>
</dbReference>
<evidence type="ECO:0000256" key="2">
    <source>
        <dbReference type="SAM" id="SignalP"/>
    </source>
</evidence>
<dbReference type="InterPro" id="IPR018247">
    <property type="entry name" value="EF_Hand_1_Ca_BS"/>
</dbReference>
<accession>A0A7E4V4I2</accession>
<dbReference type="SUPFAM" id="SSF47473">
    <property type="entry name" value="EF-hand"/>
    <property type="match status" value="1"/>
</dbReference>
<organism evidence="4 5">
    <name type="scientific">Panagrellus redivivus</name>
    <name type="common">Microworm</name>
    <dbReference type="NCBI Taxonomy" id="6233"/>
    <lineage>
        <taxon>Eukaryota</taxon>
        <taxon>Metazoa</taxon>
        <taxon>Ecdysozoa</taxon>
        <taxon>Nematoda</taxon>
        <taxon>Chromadorea</taxon>
        <taxon>Rhabditida</taxon>
        <taxon>Tylenchina</taxon>
        <taxon>Panagrolaimomorpha</taxon>
        <taxon>Panagrolaimoidea</taxon>
        <taxon>Panagrolaimidae</taxon>
        <taxon>Panagrellus</taxon>
    </lineage>
</organism>
<sequence>MYKLVGRLMLVGCVGIALGQRPTIAPKGIVDITPIPMENLNPRLTEFRRIDANSDNFVTFTEFLLGDRPYLEAQSRNFHNLDSNADGRVSRDEFEAFYKEQDDSRNRIHTDGFFKQLSLKASQTGTGPIIVNLSSSNDTKIPELFLKTFKLQN</sequence>
<dbReference type="Proteomes" id="UP000492821">
    <property type="component" value="Unassembled WGS sequence"/>
</dbReference>
<dbReference type="AlphaFoldDB" id="A0A7E4V4I2"/>
<feature type="domain" description="EF-hand" evidence="3">
    <location>
        <begin position="78"/>
        <end position="104"/>
    </location>
</feature>
<reference evidence="4" key="1">
    <citation type="journal article" date="2013" name="Genetics">
        <title>The draft genome and transcriptome of Panagrellus redivivus are shaped by the harsh demands of a free-living lifestyle.</title>
        <authorList>
            <person name="Srinivasan J."/>
            <person name="Dillman A.R."/>
            <person name="Macchietto M.G."/>
            <person name="Heikkinen L."/>
            <person name="Lakso M."/>
            <person name="Fracchia K.M."/>
            <person name="Antoshechkin I."/>
            <person name="Mortazavi A."/>
            <person name="Wong G."/>
            <person name="Sternberg P.W."/>
        </authorList>
    </citation>
    <scope>NUCLEOTIDE SEQUENCE [LARGE SCALE GENOMIC DNA]</scope>
    <source>
        <strain evidence="4">MT8872</strain>
    </source>
</reference>
<dbReference type="InterPro" id="IPR002048">
    <property type="entry name" value="EF_hand_dom"/>
</dbReference>
<dbReference type="WBParaSite" id="Pan_g16457.t1">
    <property type="protein sequence ID" value="Pan_g16457.t1"/>
    <property type="gene ID" value="Pan_g16457"/>
</dbReference>
<evidence type="ECO:0000256" key="1">
    <source>
        <dbReference type="ARBA" id="ARBA00022837"/>
    </source>
</evidence>
<dbReference type="GO" id="GO:0005509">
    <property type="term" value="F:calcium ion binding"/>
    <property type="evidence" value="ECO:0007669"/>
    <property type="project" value="InterPro"/>
</dbReference>
<evidence type="ECO:0000259" key="3">
    <source>
        <dbReference type="PROSITE" id="PS50222"/>
    </source>
</evidence>
<feature type="chain" id="PRO_5028831421" evidence="2">
    <location>
        <begin position="20"/>
        <end position="153"/>
    </location>
</feature>
<keyword evidence="4" id="KW-1185">Reference proteome</keyword>
<proteinExistence type="predicted"/>
<dbReference type="InterPro" id="IPR011992">
    <property type="entry name" value="EF-hand-dom_pair"/>
</dbReference>
<evidence type="ECO:0000313" key="5">
    <source>
        <dbReference type="WBParaSite" id="Pan_g16457.t1"/>
    </source>
</evidence>
<keyword evidence="1" id="KW-0106">Calcium</keyword>
<dbReference type="PROSITE" id="PS00018">
    <property type="entry name" value="EF_HAND_1"/>
    <property type="match status" value="2"/>
</dbReference>